<dbReference type="InterPro" id="IPR011009">
    <property type="entry name" value="Kinase-like_dom_sf"/>
</dbReference>
<protein>
    <recommendedName>
        <fullName evidence="1">Protein kinase domain-containing protein</fullName>
    </recommendedName>
</protein>
<dbReference type="PROSITE" id="PS00109">
    <property type="entry name" value="PROTEIN_KINASE_TYR"/>
    <property type="match status" value="1"/>
</dbReference>
<dbReference type="EMBL" id="ML122252">
    <property type="protein sequence ID" value="RPD65166.1"/>
    <property type="molecule type" value="Genomic_DNA"/>
</dbReference>
<evidence type="ECO:0000259" key="1">
    <source>
        <dbReference type="PROSITE" id="PS50011"/>
    </source>
</evidence>
<organism evidence="2 3">
    <name type="scientific">Lentinus tigrinus ALCF2SS1-6</name>
    <dbReference type="NCBI Taxonomy" id="1328759"/>
    <lineage>
        <taxon>Eukaryota</taxon>
        <taxon>Fungi</taxon>
        <taxon>Dikarya</taxon>
        <taxon>Basidiomycota</taxon>
        <taxon>Agaricomycotina</taxon>
        <taxon>Agaricomycetes</taxon>
        <taxon>Polyporales</taxon>
        <taxon>Polyporaceae</taxon>
        <taxon>Lentinus</taxon>
    </lineage>
</organism>
<dbReference type="SUPFAM" id="SSF56112">
    <property type="entry name" value="Protein kinase-like (PK-like)"/>
    <property type="match status" value="1"/>
</dbReference>
<accession>A0A5C2SV73</accession>
<dbReference type="InterPro" id="IPR008266">
    <property type="entry name" value="Tyr_kinase_AS"/>
</dbReference>
<proteinExistence type="predicted"/>
<dbReference type="Pfam" id="PF00069">
    <property type="entry name" value="Pkinase"/>
    <property type="match status" value="1"/>
</dbReference>
<dbReference type="InterPro" id="IPR000719">
    <property type="entry name" value="Prot_kinase_dom"/>
</dbReference>
<feature type="domain" description="Protein kinase" evidence="1">
    <location>
        <begin position="1"/>
        <end position="294"/>
    </location>
</feature>
<evidence type="ECO:0000313" key="3">
    <source>
        <dbReference type="Proteomes" id="UP000313359"/>
    </source>
</evidence>
<dbReference type="PROSITE" id="PS50011">
    <property type="entry name" value="PROTEIN_KINASE_DOM"/>
    <property type="match status" value="1"/>
</dbReference>
<reference evidence="2" key="1">
    <citation type="journal article" date="2018" name="Genome Biol. Evol.">
        <title>Genomics and development of Lentinus tigrinus, a white-rot wood-decaying mushroom with dimorphic fruiting bodies.</title>
        <authorList>
            <person name="Wu B."/>
            <person name="Xu Z."/>
            <person name="Knudson A."/>
            <person name="Carlson A."/>
            <person name="Chen N."/>
            <person name="Kovaka S."/>
            <person name="LaButti K."/>
            <person name="Lipzen A."/>
            <person name="Pennachio C."/>
            <person name="Riley R."/>
            <person name="Schakwitz W."/>
            <person name="Umezawa K."/>
            <person name="Ohm R.A."/>
            <person name="Grigoriev I.V."/>
            <person name="Nagy L.G."/>
            <person name="Gibbons J."/>
            <person name="Hibbett D."/>
        </authorList>
    </citation>
    <scope>NUCLEOTIDE SEQUENCE [LARGE SCALE GENOMIC DNA]</scope>
    <source>
        <strain evidence="2">ALCF2SS1-6</strain>
    </source>
</reference>
<dbReference type="Gene3D" id="1.10.510.10">
    <property type="entry name" value="Transferase(Phosphotransferase) domain 1"/>
    <property type="match status" value="1"/>
</dbReference>
<dbReference type="AlphaFoldDB" id="A0A5C2SV73"/>
<dbReference type="STRING" id="1328759.A0A5C2SV73"/>
<dbReference type="GO" id="GO:0005524">
    <property type="term" value="F:ATP binding"/>
    <property type="evidence" value="ECO:0007669"/>
    <property type="project" value="InterPro"/>
</dbReference>
<keyword evidence="3" id="KW-1185">Reference proteome</keyword>
<gene>
    <name evidence="2" type="ORF">L227DRAFT_203944</name>
</gene>
<dbReference type="Proteomes" id="UP000313359">
    <property type="component" value="Unassembled WGS sequence"/>
</dbReference>
<sequence>MESGSFDSLLEIPEWVRECPESKARGISLAMTLKPDVVWSGAQGQDGVVPYTVKIVKETSEEADIYDQLRQNDRASPNHTLPCDVIRSSSHPAILVMPCAAPFRTQFFPDWTMGQVLDSLLQIVEGLEFLHDHHLVHLDLRPDNLLFAEAWDVKCHKELEIDKIYIIDFSESHQLSLGPGQQRPIDLPQSILPKPLNMQRFDPYSFDVYCLGSVLNHTLSRVYRKQPRPWMLQRYTQWLIGTERGCTGVCRCRPTARRARQIFVVLRWIIRGTTTLENVLRSIRDVFSPRKPPA</sequence>
<name>A0A5C2SV73_9APHY</name>
<dbReference type="GO" id="GO:0004672">
    <property type="term" value="F:protein kinase activity"/>
    <property type="evidence" value="ECO:0007669"/>
    <property type="project" value="InterPro"/>
</dbReference>
<evidence type="ECO:0000313" key="2">
    <source>
        <dbReference type="EMBL" id="RPD65166.1"/>
    </source>
</evidence>
<dbReference type="OrthoDB" id="2746981at2759"/>